<protein>
    <recommendedName>
        <fullName evidence="3">N-acetyltransferase domain-containing protein</fullName>
    </recommendedName>
</protein>
<proteinExistence type="predicted"/>
<organism evidence="1 2">
    <name type="scientific">Legionella waltersii</name>
    <dbReference type="NCBI Taxonomy" id="66969"/>
    <lineage>
        <taxon>Bacteria</taxon>
        <taxon>Pseudomonadati</taxon>
        <taxon>Pseudomonadota</taxon>
        <taxon>Gammaproteobacteria</taxon>
        <taxon>Legionellales</taxon>
        <taxon>Legionellaceae</taxon>
        <taxon>Legionella</taxon>
    </lineage>
</organism>
<evidence type="ECO:0008006" key="3">
    <source>
        <dbReference type="Google" id="ProtNLM"/>
    </source>
</evidence>
<reference evidence="1 2" key="1">
    <citation type="submission" date="2015-11" db="EMBL/GenBank/DDBJ databases">
        <title>Genomic analysis of 38 Legionella species identifies large and diverse effector repertoires.</title>
        <authorList>
            <person name="Burstein D."/>
            <person name="Amaro F."/>
            <person name="Zusman T."/>
            <person name="Lifshitz Z."/>
            <person name="Cohen O."/>
            <person name="Gilbert J.A."/>
            <person name="Pupko T."/>
            <person name="Shuman H.A."/>
            <person name="Segal G."/>
        </authorList>
    </citation>
    <scope>NUCLEOTIDE SEQUENCE [LARGE SCALE GENOMIC DNA]</scope>
    <source>
        <strain evidence="1 2">ATCC 51914</strain>
    </source>
</reference>
<dbReference type="Proteomes" id="UP000054729">
    <property type="component" value="Unassembled WGS sequence"/>
</dbReference>
<sequence>MKRIFIRAVKPSKMSEEQKTEYVEFHQHYLLLDEKAILDYVSPRDVVLMYYDKVSKKLVATVGVQVIHFKKESLIYFGNVVVDPDYKHAGCISHASAKYVLRLFLFHPMKQKYCCGLASSSGALEYSLKHRPAWPNPDETTPPEITQLILRTLDKLNMDRYRIEHGNVIVNNLSDKINGKFHLREQPKSAADSFFHAINPGAEKGEQIFFLNPFTLRNAVDLAVHGLHSQLIKSPKLYHKIIKYKTEKPFFTILLLALAVFRIKF</sequence>
<keyword evidence="2" id="KW-1185">Reference proteome</keyword>
<name>A0A0W1A4W5_9GAMM</name>
<comment type="caution">
    <text evidence="1">The sequence shown here is derived from an EMBL/GenBank/DDBJ whole genome shotgun (WGS) entry which is preliminary data.</text>
</comment>
<gene>
    <name evidence="1" type="ORF">Lwal_2035</name>
</gene>
<dbReference type="RefSeq" id="WP_058480684.1">
    <property type="nucleotide sequence ID" value="NZ_CAAAIQ010000020.1"/>
</dbReference>
<accession>A0A0W1A4W5</accession>
<dbReference type="EMBL" id="LNZB01000051">
    <property type="protein sequence ID" value="KTD76313.1"/>
    <property type="molecule type" value="Genomic_DNA"/>
</dbReference>
<dbReference type="AlphaFoldDB" id="A0A0W1A4W5"/>
<dbReference type="STRING" id="66969.Lwal_2035"/>
<dbReference type="PATRIC" id="fig|66969.6.peg.2217"/>
<evidence type="ECO:0000313" key="2">
    <source>
        <dbReference type="Proteomes" id="UP000054729"/>
    </source>
</evidence>
<dbReference type="OrthoDB" id="5653496at2"/>
<evidence type="ECO:0000313" key="1">
    <source>
        <dbReference type="EMBL" id="KTD76313.1"/>
    </source>
</evidence>